<keyword evidence="2" id="KW-0328">Glycosyltransferase</keyword>
<sequence>MSDIRLWWWRWRHPYDLNFGDEVSAPLLERLTGRRVVWTPLERADVVAAGSVLQIAIARRRASLPVIWGSGFIEPQTYDSLDDLAPRAVRGTSTAAYFSEAVRANLQLGDPGLLAATLVDGPVRKRYSLGVIPHYTDASHPWVGQIAKHSGVRVIDVAWTPEEVAREISACDAVVSSSLHGLIFADALGVPNARLVLHGKLAGGDFKFDDYTSVFDGDRSQTVLTSDALAGLEPSALVELVGARYQEPRGLERVLAGLTSVLP</sequence>
<evidence type="ECO:0000259" key="1">
    <source>
        <dbReference type="Pfam" id="PF04230"/>
    </source>
</evidence>
<gene>
    <name evidence="2" type="ORF">QRT05_10430</name>
</gene>
<evidence type="ECO:0000313" key="2">
    <source>
        <dbReference type="EMBL" id="MDM7831748.1"/>
    </source>
</evidence>
<dbReference type="RefSeq" id="WP_289447168.1">
    <property type="nucleotide sequence ID" value="NZ_JAUCGR010000002.1"/>
</dbReference>
<protein>
    <submittedName>
        <fullName evidence="2">Polysaccharide pyruvyl transferase family protein</fullName>
        <ecNumber evidence="2">2.4.-.-</ecNumber>
    </submittedName>
</protein>
<organism evidence="2 3">
    <name type="scientific">Cellulomonas edaphi</name>
    <dbReference type="NCBI Taxonomy" id="3053468"/>
    <lineage>
        <taxon>Bacteria</taxon>
        <taxon>Bacillati</taxon>
        <taxon>Actinomycetota</taxon>
        <taxon>Actinomycetes</taxon>
        <taxon>Micrococcales</taxon>
        <taxon>Cellulomonadaceae</taxon>
        <taxon>Cellulomonas</taxon>
    </lineage>
</organism>
<dbReference type="Proteomes" id="UP001321453">
    <property type="component" value="Unassembled WGS sequence"/>
</dbReference>
<reference evidence="2 3" key="1">
    <citation type="submission" date="2023-06" db="EMBL/GenBank/DDBJ databases">
        <title>Cellulomonas sp. MW9 Whole genome sequence.</title>
        <authorList>
            <person name="Park S."/>
        </authorList>
    </citation>
    <scope>NUCLEOTIDE SEQUENCE [LARGE SCALE GENOMIC DNA]</scope>
    <source>
        <strain evidence="2 3">MW9</strain>
    </source>
</reference>
<dbReference type="GO" id="GO:0016757">
    <property type="term" value="F:glycosyltransferase activity"/>
    <property type="evidence" value="ECO:0007669"/>
    <property type="project" value="UniProtKB-KW"/>
</dbReference>
<keyword evidence="2" id="KW-0808">Transferase</keyword>
<name>A0ABT7S7Z3_9CELL</name>
<evidence type="ECO:0000313" key="3">
    <source>
        <dbReference type="Proteomes" id="UP001321453"/>
    </source>
</evidence>
<dbReference type="EC" id="2.4.-.-" evidence="2"/>
<accession>A0ABT7S7Z3</accession>
<comment type="caution">
    <text evidence="2">The sequence shown here is derived from an EMBL/GenBank/DDBJ whole genome shotgun (WGS) entry which is preliminary data.</text>
</comment>
<keyword evidence="3" id="KW-1185">Reference proteome</keyword>
<dbReference type="InterPro" id="IPR007345">
    <property type="entry name" value="Polysacch_pyruvyl_Trfase"/>
</dbReference>
<dbReference type="Pfam" id="PF04230">
    <property type="entry name" value="PS_pyruv_trans"/>
    <property type="match status" value="1"/>
</dbReference>
<dbReference type="EMBL" id="JAUCGR010000002">
    <property type="protein sequence ID" value="MDM7831748.1"/>
    <property type="molecule type" value="Genomic_DNA"/>
</dbReference>
<proteinExistence type="predicted"/>
<feature type="domain" description="Polysaccharide pyruvyl transferase" evidence="1">
    <location>
        <begin position="19"/>
        <end position="192"/>
    </location>
</feature>